<accession>A0A1J4UVT3</accession>
<dbReference type="Proteomes" id="UP000185769">
    <property type="component" value="Unassembled WGS sequence"/>
</dbReference>
<comment type="caution">
    <text evidence="2">The sequence shown here is derived from an EMBL/GenBank/DDBJ whole genome shotgun (WGS) entry which is preliminary data.</text>
</comment>
<dbReference type="Pfam" id="PF02498">
    <property type="entry name" value="Bro-N"/>
    <property type="match status" value="1"/>
</dbReference>
<proteinExistence type="predicted"/>
<protein>
    <submittedName>
        <fullName evidence="2">Phage antirepressor protein</fullName>
    </submittedName>
</protein>
<sequence length="273" mass="31691">MTKEIKKQQDITLFEQQEVRKKWHKEKWYFAINDVVQILTDSKNVTDYIKKLRIRDKELSKGWGQIVTPLSIDTKGGKQKMNCTDLEGMFRIIQSISSPKAEPFKRWLAKVGKERIDEIANPELAVNRAKEIYEKKGYEKSWIDKRMRGIAVRNTLTDEWKEREIKGIEYGILTNEIYEGTFEQDYKSLMKIKGLDKKKGDNLRDHMGDVELILTMLAEATSTEITKSKDSKGMNEIKQDVKKGGQIAGNTRKKIEAETGKKVITKSNRKELK</sequence>
<evidence type="ECO:0000259" key="1">
    <source>
        <dbReference type="SMART" id="SM01040"/>
    </source>
</evidence>
<evidence type="ECO:0000313" key="2">
    <source>
        <dbReference type="EMBL" id="OIO29002.1"/>
    </source>
</evidence>
<dbReference type="InterPro" id="IPR003497">
    <property type="entry name" value="BRO_N_domain"/>
</dbReference>
<reference evidence="2 3" key="1">
    <citation type="journal article" date="2016" name="Environ. Microbiol.">
        <title>Genomic resolution of a cold subsurface aquifer community provides metabolic insights for novel microbes adapted to high CO concentrations.</title>
        <authorList>
            <person name="Probst A.J."/>
            <person name="Castelle C.J."/>
            <person name="Singh A."/>
            <person name="Brown C.T."/>
            <person name="Anantharaman K."/>
            <person name="Sharon I."/>
            <person name="Hug L.A."/>
            <person name="Burstein D."/>
            <person name="Emerson J.B."/>
            <person name="Thomas B.C."/>
            <person name="Banfield J.F."/>
        </authorList>
    </citation>
    <scope>NUCLEOTIDE SEQUENCE [LARGE SCALE GENOMIC DNA]</scope>
    <source>
        <strain evidence="2">CG1_02_31_12</strain>
    </source>
</reference>
<dbReference type="AlphaFoldDB" id="A0A1J4UVT3"/>
<name>A0A1J4UVT3_9BACT</name>
<feature type="domain" description="Bro-N" evidence="1">
    <location>
        <begin position="18"/>
        <end position="114"/>
    </location>
</feature>
<organism evidence="2 3">
    <name type="scientific">Candidatus Nomurabacteria bacterium CG1_02_31_12</name>
    <dbReference type="NCBI Taxonomy" id="1805280"/>
    <lineage>
        <taxon>Bacteria</taxon>
        <taxon>Candidatus Nomuraibacteriota</taxon>
    </lineage>
</organism>
<dbReference type="SMART" id="SM01040">
    <property type="entry name" value="Bro-N"/>
    <property type="match status" value="1"/>
</dbReference>
<dbReference type="EMBL" id="MNVM01000038">
    <property type="protein sequence ID" value="OIO29002.1"/>
    <property type="molecule type" value="Genomic_DNA"/>
</dbReference>
<evidence type="ECO:0000313" key="3">
    <source>
        <dbReference type="Proteomes" id="UP000185769"/>
    </source>
</evidence>
<gene>
    <name evidence="2" type="ORF">AUJ22_02165</name>
</gene>
<dbReference type="STRING" id="1805280.AUJ22_02165"/>